<feature type="region of interest" description="Disordered" evidence="2">
    <location>
        <begin position="245"/>
        <end position="318"/>
    </location>
</feature>
<feature type="region of interest" description="Disordered" evidence="2">
    <location>
        <begin position="398"/>
        <end position="524"/>
    </location>
</feature>
<dbReference type="GO" id="GO:0030688">
    <property type="term" value="C:preribosome, small subunit precursor"/>
    <property type="evidence" value="ECO:0007669"/>
    <property type="project" value="TreeGrafter"/>
</dbReference>
<dbReference type="GO" id="GO:0005634">
    <property type="term" value="C:nucleus"/>
    <property type="evidence" value="ECO:0007669"/>
    <property type="project" value="TreeGrafter"/>
</dbReference>
<dbReference type="PANTHER" id="PTHR21531:SF0">
    <property type="entry name" value="PROTEIN LTV1 HOMOLOG"/>
    <property type="match status" value="1"/>
</dbReference>
<dbReference type="InterPro" id="IPR007307">
    <property type="entry name" value="Ltv1"/>
</dbReference>
<feature type="compositionally biased region" description="Polar residues" evidence="2">
    <location>
        <begin position="268"/>
        <end position="279"/>
    </location>
</feature>
<gene>
    <name evidence="3" type="ORF">CU098_010059</name>
</gene>
<evidence type="ECO:0000313" key="3">
    <source>
        <dbReference type="EMBL" id="RCI02221.1"/>
    </source>
</evidence>
<feature type="compositionally biased region" description="Basic and acidic residues" evidence="2">
    <location>
        <begin position="467"/>
        <end position="507"/>
    </location>
</feature>
<dbReference type="GO" id="GO:0005829">
    <property type="term" value="C:cytosol"/>
    <property type="evidence" value="ECO:0007669"/>
    <property type="project" value="TreeGrafter"/>
</dbReference>
<comment type="caution">
    <text evidence="3">The sequence shown here is derived from an EMBL/GenBank/DDBJ whole genome shotgun (WGS) entry which is preliminary data.</text>
</comment>
<name>A0A367KJ94_RHIST</name>
<feature type="compositionally biased region" description="Acidic residues" evidence="2">
    <location>
        <begin position="443"/>
        <end position="458"/>
    </location>
</feature>
<proteinExistence type="inferred from homology"/>
<accession>A0A367KJ94</accession>
<dbReference type="STRING" id="4846.A0A367KJ94"/>
<evidence type="ECO:0000256" key="1">
    <source>
        <dbReference type="ARBA" id="ARBA00009078"/>
    </source>
</evidence>
<feature type="compositionally biased region" description="Acidic residues" evidence="2">
    <location>
        <begin position="295"/>
        <end position="318"/>
    </location>
</feature>
<organism evidence="3 4">
    <name type="scientific">Rhizopus stolonifer</name>
    <name type="common">Rhizopus nigricans</name>
    <dbReference type="NCBI Taxonomy" id="4846"/>
    <lineage>
        <taxon>Eukaryota</taxon>
        <taxon>Fungi</taxon>
        <taxon>Fungi incertae sedis</taxon>
        <taxon>Mucoromycota</taxon>
        <taxon>Mucoromycotina</taxon>
        <taxon>Mucoromycetes</taxon>
        <taxon>Mucorales</taxon>
        <taxon>Mucorineae</taxon>
        <taxon>Rhizopodaceae</taxon>
        <taxon>Rhizopus</taxon>
    </lineage>
</organism>
<feature type="compositionally biased region" description="Acidic residues" evidence="2">
    <location>
        <begin position="253"/>
        <end position="262"/>
    </location>
</feature>
<feature type="region of interest" description="Disordered" evidence="2">
    <location>
        <begin position="196"/>
        <end position="232"/>
    </location>
</feature>
<dbReference type="PANTHER" id="PTHR21531">
    <property type="entry name" value="LOW-TEMPERATURE VIABILITY PROTEIN LTV1-RELATED"/>
    <property type="match status" value="1"/>
</dbReference>
<evidence type="ECO:0000256" key="2">
    <source>
        <dbReference type="SAM" id="MobiDB-lite"/>
    </source>
</evidence>
<evidence type="ECO:0008006" key="5">
    <source>
        <dbReference type="Google" id="ProtNLM"/>
    </source>
</evidence>
<protein>
    <recommendedName>
        <fullName evidence="5">Low temperature viability protein</fullName>
    </recommendedName>
</protein>
<keyword evidence="4" id="KW-1185">Reference proteome</keyword>
<dbReference type="OrthoDB" id="5852896at2759"/>
<dbReference type="Proteomes" id="UP000253551">
    <property type="component" value="Unassembled WGS sequence"/>
</dbReference>
<dbReference type="EMBL" id="PJQM01001483">
    <property type="protein sequence ID" value="RCI02221.1"/>
    <property type="molecule type" value="Genomic_DNA"/>
</dbReference>
<evidence type="ECO:0000313" key="4">
    <source>
        <dbReference type="Proteomes" id="UP000253551"/>
    </source>
</evidence>
<reference evidence="3 4" key="1">
    <citation type="journal article" date="2018" name="G3 (Bethesda)">
        <title>Phylogenetic and Phylogenomic Definition of Rhizopus Species.</title>
        <authorList>
            <person name="Gryganskyi A.P."/>
            <person name="Golan J."/>
            <person name="Dolatabadi S."/>
            <person name="Mondo S."/>
            <person name="Robb S."/>
            <person name="Idnurm A."/>
            <person name="Muszewska A."/>
            <person name="Steczkiewicz K."/>
            <person name="Masonjones S."/>
            <person name="Liao H.L."/>
            <person name="Gajdeczka M.T."/>
            <person name="Anike F."/>
            <person name="Vuek A."/>
            <person name="Anishchenko I.M."/>
            <person name="Voigt K."/>
            <person name="de Hoog G.S."/>
            <person name="Smith M.E."/>
            <person name="Heitman J."/>
            <person name="Vilgalys R."/>
            <person name="Stajich J.E."/>
        </authorList>
    </citation>
    <scope>NUCLEOTIDE SEQUENCE [LARGE SCALE GENOMIC DNA]</scope>
    <source>
        <strain evidence="3 4">LSU 92-RS-03</strain>
    </source>
</reference>
<dbReference type="AlphaFoldDB" id="A0A367KJ94"/>
<sequence length="524" mass="61117">MGKKPFIDKKSAKHFHVVHRSQKDPLINDTEASDRVLQEVLPINQLKHKPQAEIDRVKAKPKKLTQDEIDQRIGQAAQHGIFFDDGEYDYMQHLRTIGDATDAVFLAAPSTKKEKPKTMDDGFLKDEYREKKNPRLIELPSSVLPSQVEMSVGVMNQSTGLDQGLQPDMDPRLREVFEALSDEEYIEDLDDDFFDALNADGEPYDPEEDEDYVDSDYEDYEQEEEQEVVTEENYDWEAAFKKFKMNQSKRDSDDDDDDELDDFDRQTRQTGFSMSSSAMHRNPQLRLLDDRFEKIEEEYAEESEEDDEEEEETEERADFEAILDDFLEKYEIVGRKMQPKMEGETSAAKLDMIRQGLLKTHIHEQVEVPRSKPVVLEPRLERPVQKQRETWDVQSVISTYSNLENHPSLISDQGPSKRIRIDPKTGMPILVEVARKQKKKEQEEVENESESEEEEEEMAENKGVPRSKQETKEEKKARKQAVKDAKKNRREEKKTTKSAFKNEENRQKRILQQQRQAKGATHIP</sequence>
<comment type="similarity">
    <text evidence="1">Belongs to the LTV1 family.</text>
</comment>
<dbReference type="GO" id="GO:0000056">
    <property type="term" value="P:ribosomal small subunit export from nucleus"/>
    <property type="evidence" value="ECO:0007669"/>
    <property type="project" value="TreeGrafter"/>
</dbReference>
<feature type="compositionally biased region" description="Acidic residues" evidence="2">
    <location>
        <begin position="202"/>
        <end position="232"/>
    </location>
</feature>
<dbReference type="Pfam" id="PF04180">
    <property type="entry name" value="LTV"/>
    <property type="match status" value="1"/>
</dbReference>
<feature type="compositionally biased region" description="Polar residues" evidence="2">
    <location>
        <begin position="398"/>
        <end position="414"/>
    </location>
</feature>
<dbReference type="GO" id="GO:0042274">
    <property type="term" value="P:ribosomal small subunit biogenesis"/>
    <property type="evidence" value="ECO:0007669"/>
    <property type="project" value="InterPro"/>
</dbReference>